<sequence>MPEEVKDKEINYLLGKFNRVQYDKDRFKVIIGVEKYLFGIVSGVNSASAPFSKLMQYKTLYGTLRDLDYKIKISFTKAIEYAYSERLQEDFTLFQESSIEETYSYYFIENALFRTSSLWDMLAQFYRLYYNIEIEAHNVFYKKIFNPKLNYCDSFKEQAKEIDNYLNQSNDTECQEKWKGNHRYSNDCRNKMTHRNSPNVASMSDFDVNFKQHPAYMLKRIIEDYSMASDYIEKILNEIEKEVMKEFENICSEDE</sequence>
<evidence type="ECO:0000259" key="1">
    <source>
        <dbReference type="Pfam" id="PF18730"/>
    </source>
</evidence>
<evidence type="ECO:0000313" key="2">
    <source>
        <dbReference type="EMBL" id="SHJ74792.1"/>
    </source>
</evidence>
<keyword evidence="3" id="KW-1185">Reference proteome</keyword>
<dbReference type="EMBL" id="FRAD01000006">
    <property type="protein sequence ID" value="SHJ74792.1"/>
    <property type="molecule type" value="Genomic_DNA"/>
</dbReference>
<dbReference type="InterPro" id="IPR041394">
    <property type="entry name" value="HEPN_Cthe2314"/>
</dbReference>
<dbReference type="Proteomes" id="UP000183952">
    <property type="component" value="Unassembled WGS sequence"/>
</dbReference>
<dbReference type="AlphaFoldDB" id="A0A1M6LUK2"/>
<dbReference type="RefSeq" id="WP_072902639.1">
    <property type="nucleotide sequence ID" value="NZ_FRAD01000006.1"/>
</dbReference>
<reference evidence="2 3" key="1">
    <citation type="submission" date="2016-11" db="EMBL/GenBank/DDBJ databases">
        <authorList>
            <person name="Jaros S."/>
            <person name="Januszkiewicz K."/>
            <person name="Wedrychowicz H."/>
        </authorList>
    </citation>
    <scope>NUCLEOTIDE SEQUENCE [LARGE SCALE GENOMIC DNA]</scope>
    <source>
        <strain evidence="2 3">DSM 3090</strain>
    </source>
</reference>
<organism evidence="2 3">
    <name type="scientific">Hathewaya proteolytica DSM 3090</name>
    <dbReference type="NCBI Taxonomy" id="1121331"/>
    <lineage>
        <taxon>Bacteria</taxon>
        <taxon>Bacillati</taxon>
        <taxon>Bacillota</taxon>
        <taxon>Clostridia</taxon>
        <taxon>Eubacteriales</taxon>
        <taxon>Clostridiaceae</taxon>
        <taxon>Hathewaya</taxon>
    </lineage>
</organism>
<accession>A0A1M6LUK2</accession>
<feature type="domain" description="Cthe-2314-like HEPN" evidence="1">
    <location>
        <begin position="74"/>
        <end position="250"/>
    </location>
</feature>
<dbReference type="STRING" id="1121331.SAMN02745248_00824"/>
<gene>
    <name evidence="2" type="ORF">SAMN02745248_00824</name>
</gene>
<evidence type="ECO:0000313" key="3">
    <source>
        <dbReference type="Proteomes" id="UP000183952"/>
    </source>
</evidence>
<proteinExistence type="predicted"/>
<dbReference type="OrthoDB" id="2082550at2"/>
<dbReference type="Pfam" id="PF18730">
    <property type="entry name" value="HEPN_Cthe2314"/>
    <property type="match status" value="1"/>
</dbReference>
<name>A0A1M6LUK2_9CLOT</name>
<protein>
    <recommendedName>
        <fullName evidence="1">Cthe-2314-like HEPN domain-containing protein</fullName>
    </recommendedName>
</protein>